<dbReference type="SUPFAM" id="SSF51391">
    <property type="entry name" value="Thiamin phosphate synthase"/>
    <property type="match status" value="1"/>
</dbReference>
<comment type="pathway">
    <text evidence="1">Cofactor biosynthesis; thiamine diphosphate biosynthesis.</text>
</comment>
<dbReference type="InterPro" id="IPR036206">
    <property type="entry name" value="ThiamineP_synth_sf"/>
</dbReference>
<sequence>MLQIVLLVCQRSRRTAVGDDQRASGVERERVGIDAVRIPLVELLQRPPVAHAAFARAVMTMTQGFEGISVLINDDADLACAVGAQGMHLSSKRLWQSAGRPAFERVAALCHTAADLARTAELALDFVFLGPVLPTASHPKAHGTGWPEFSRLSERSSLPVYALGGLKPQMIETASRCCVAGGDKAPLIRASRPSRRGGQGRNHMAFSHPKATVRGHTRALLTEPILR</sequence>
<feature type="domain" description="Thiamine phosphate synthase/TenI" evidence="3">
    <location>
        <begin position="53"/>
        <end position="180"/>
    </location>
</feature>
<reference evidence="4 5" key="1">
    <citation type="submission" date="2019-04" db="EMBL/GenBank/DDBJ databases">
        <title>A novel phosphate-accumulating bacterium identified in bioreactor for phosphate removal from wastewater.</title>
        <authorList>
            <person name="Kotlyarov R.Y."/>
            <person name="Beletsky A.V."/>
            <person name="Kallistova A.Y."/>
            <person name="Dorofeev A.G."/>
            <person name="Nikolaev Y.Y."/>
            <person name="Pimenov N.V."/>
            <person name="Ravin N.V."/>
            <person name="Mardanov A.V."/>
        </authorList>
    </citation>
    <scope>NUCLEOTIDE SEQUENCE [LARGE SCALE GENOMIC DNA]</scope>
    <source>
        <strain evidence="4 5">Bin19</strain>
    </source>
</reference>
<accession>A0A5S4EK43</accession>
<dbReference type="EMBL" id="SWAD01000078">
    <property type="protein sequence ID" value="TMQ75730.1"/>
    <property type="molecule type" value="Genomic_DNA"/>
</dbReference>
<dbReference type="PANTHER" id="PTHR20857:SF23">
    <property type="entry name" value="THIAMINE BIOSYNTHETIC BIFUNCTIONAL ENZYME"/>
    <property type="match status" value="1"/>
</dbReference>
<gene>
    <name evidence="4" type="ORF">ACCUM_0593</name>
</gene>
<protein>
    <submittedName>
        <fullName evidence="4">Mutator mutT protein (7,8-dihydro-8-oxoguanine-triphosphatase)</fullName>
    </submittedName>
</protein>
<evidence type="ECO:0000256" key="1">
    <source>
        <dbReference type="ARBA" id="ARBA00004948"/>
    </source>
</evidence>
<dbReference type="Gene3D" id="3.20.20.70">
    <property type="entry name" value="Aldolase class I"/>
    <property type="match status" value="1"/>
</dbReference>
<keyword evidence="2" id="KW-0784">Thiamine biosynthesis</keyword>
<organism evidence="4 5">
    <name type="scientific">Candidatus Accumulibacter phosphatis</name>
    <dbReference type="NCBI Taxonomy" id="327160"/>
    <lineage>
        <taxon>Bacteria</taxon>
        <taxon>Pseudomonadati</taxon>
        <taxon>Pseudomonadota</taxon>
        <taxon>Betaproteobacteria</taxon>
        <taxon>Candidatus Accumulibacter</taxon>
    </lineage>
</organism>
<name>A0A5S4EK43_9PROT</name>
<comment type="caution">
    <text evidence="4">The sequence shown here is derived from an EMBL/GenBank/DDBJ whole genome shotgun (WGS) entry which is preliminary data.</text>
</comment>
<keyword evidence="5" id="KW-1185">Reference proteome</keyword>
<evidence type="ECO:0000313" key="4">
    <source>
        <dbReference type="EMBL" id="TMQ75730.1"/>
    </source>
</evidence>
<evidence type="ECO:0000256" key="2">
    <source>
        <dbReference type="ARBA" id="ARBA00022977"/>
    </source>
</evidence>
<dbReference type="GO" id="GO:0009228">
    <property type="term" value="P:thiamine biosynthetic process"/>
    <property type="evidence" value="ECO:0007669"/>
    <property type="project" value="UniProtKB-KW"/>
</dbReference>
<dbReference type="PANTHER" id="PTHR20857">
    <property type="entry name" value="THIAMINE-PHOSPHATE PYROPHOSPHORYLASE"/>
    <property type="match status" value="1"/>
</dbReference>
<evidence type="ECO:0000259" key="3">
    <source>
        <dbReference type="Pfam" id="PF02581"/>
    </source>
</evidence>
<dbReference type="GO" id="GO:0004789">
    <property type="term" value="F:thiamine-phosphate diphosphorylase activity"/>
    <property type="evidence" value="ECO:0007669"/>
    <property type="project" value="TreeGrafter"/>
</dbReference>
<proteinExistence type="predicted"/>
<dbReference type="Proteomes" id="UP000306324">
    <property type="component" value="Unassembled WGS sequence"/>
</dbReference>
<dbReference type="Pfam" id="PF02581">
    <property type="entry name" value="TMP-TENI"/>
    <property type="match status" value="1"/>
</dbReference>
<dbReference type="AlphaFoldDB" id="A0A5S4EK43"/>
<dbReference type="GO" id="GO:0005737">
    <property type="term" value="C:cytoplasm"/>
    <property type="evidence" value="ECO:0007669"/>
    <property type="project" value="TreeGrafter"/>
</dbReference>
<evidence type="ECO:0000313" key="5">
    <source>
        <dbReference type="Proteomes" id="UP000306324"/>
    </source>
</evidence>
<dbReference type="CDD" id="cd00564">
    <property type="entry name" value="TMP_TenI"/>
    <property type="match status" value="1"/>
</dbReference>
<dbReference type="InterPro" id="IPR022998">
    <property type="entry name" value="ThiamineP_synth_TenI"/>
</dbReference>
<dbReference type="InterPro" id="IPR013785">
    <property type="entry name" value="Aldolase_TIM"/>
</dbReference>